<dbReference type="AlphaFoldDB" id="M2WSM1"/>
<comment type="catalytic activity">
    <reaction evidence="2">
        <text>2 a mycocerosyl-[mycocerosic acid synthase] + a phenolphthiocerol = a dimycocerosyl phenolphthiocerol + 2 holo-[mycocerosic acid synthase].</text>
        <dbReference type="EC" id="2.3.1.282"/>
    </reaction>
</comment>
<evidence type="ECO:0000256" key="10">
    <source>
        <dbReference type="ARBA" id="ARBA00032317"/>
    </source>
</evidence>
<comment type="caution">
    <text evidence="13">The sequence shown here is derived from an EMBL/GenBank/DDBJ whole genome shotgun (WGS) entry which is preliminary data.</text>
</comment>
<protein>
    <recommendedName>
        <fullName evidence="6">Phthiocerol/phthiodiolone dimycocerosyl transferase</fullName>
        <ecNumber evidence="5">2.3.1.282</ecNumber>
    </recommendedName>
    <alternativeName>
        <fullName evidence="11">Acyltransferase PapA5</fullName>
    </alternativeName>
    <alternativeName>
        <fullName evidence="9">Phthiocerol/phthiodiolone O-acyltransferase</fullName>
    </alternativeName>
    <alternativeName>
        <fullName evidence="10">Polyketide synthase-associated protein A5</fullName>
    </alternativeName>
</protein>
<evidence type="ECO:0000256" key="6">
    <source>
        <dbReference type="ARBA" id="ARBA00013449"/>
    </source>
</evidence>
<dbReference type="RefSeq" id="WP_007035040.1">
    <property type="nucleotide sequence ID" value="NZ_AOHO01000078.1"/>
</dbReference>
<organism evidence="13 14">
    <name type="scientific">Amycolatopsis decaplanina DSM 44594</name>
    <dbReference type="NCBI Taxonomy" id="1284240"/>
    <lineage>
        <taxon>Bacteria</taxon>
        <taxon>Bacillati</taxon>
        <taxon>Actinomycetota</taxon>
        <taxon>Actinomycetes</taxon>
        <taxon>Pseudonocardiales</taxon>
        <taxon>Pseudonocardiaceae</taxon>
        <taxon>Amycolatopsis</taxon>
    </lineage>
</organism>
<dbReference type="PANTHER" id="PTHR28037">
    <property type="entry name" value="ALCOHOL O-ACETYLTRANSFERASE 1-RELATED"/>
    <property type="match status" value="1"/>
</dbReference>
<evidence type="ECO:0000256" key="1">
    <source>
        <dbReference type="ARBA" id="ARBA00000026"/>
    </source>
</evidence>
<dbReference type="Gene3D" id="3.30.559.30">
    <property type="entry name" value="Nonribosomal peptide synthetase, condensation domain"/>
    <property type="match status" value="1"/>
</dbReference>
<accession>M2WSM1</accession>
<proteinExistence type="inferred from homology"/>
<sequence>MTTTERPLTVSETAFILAGFGPVVVRTAFTGQFDPVLLESAWQRLGREYPLLRCGILGSPDGFLVALRDSMPKVAVGADTFEHEISQRLEDGAISRLSLYETTDTTVLALAVDHSVSDARLVQALLRSLLRIYTALLRDEVPPSAPRPVFEAGLEELFSGRYEPGWPEPHGVPGEPAVLPGGSGEPPSGIGVHHLEFEPEHTAEVVAFARASRISVTGLLCGALSKAVLARLPEEDGPRPVTFCIPVDMRARLDPQIAPDAQLCGALPTLVTVPVAADDEPLDVGQRVAAELLAGLGRDEPQRVLLARCLTPAPPPPMTFMVSNIGVVEDPVLPEGLRVTGSQFAATLHGPVPAMFVTTVSGRLTVDIVYDRAFHNSGEIGEVMASVEATLRAPVSR</sequence>
<comment type="catalytic activity">
    <reaction evidence="3">
        <text>2 a mycocerosyl-[mycocerosic acid synthase] + a phthiodiolone = a dimycocerosyl phthiodiolone + 2 holo-[mycocerosic acid synthase].</text>
        <dbReference type="EC" id="2.3.1.282"/>
    </reaction>
</comment>
<keyword evidence="7" id="KW-0808">Transferase</keyword>
<evidence type="ECO:0000256" key="3">
    <source>
        <dbReference type="ARBA" id="ARBA00001907"/>
    </source>
</evidence>
<dbReference type="EMBL" id="AOHO01000078">
    <property type="protein sequence ID" value="EME51761.1"/>
    <property type="molecule type" value="Genomic_DNA"/>
</dbReference>
<dbReference type="Pfam" id="PF16911">
    <property type="entry name" value="PapA_C"/>
    <property type="match status" value="1"/>
</dbReference>
<dbReference type="EC" id="2.3.1.282" evidence="5"/>
<dbReference type="SUPFAM" id="SSF52777">
    <property type="entry name" value="CoA-dependent acyltransferases"/>
    <property type="match status" value="2"/>
</dbReference>
<evidence type="ECO:0000256" key="7">
    <source>
        <dbReference type="ARBA" id="ARBA00022679"/>
    </source>
</evidence>
<reference evidence="13 14" key="1">
    <citation type="journal article" date="2013" name="Genome Announc.">
        <title>Draft Genome Sequence of Amycolatopsis decaplanina Strain DSM 44594T.</title>
        <authorList>
            <person name="Kaur N."/>
            <person name="Kumar S."/>
            <person name="Bala M."/>
            <person name="Raghava G.P."/>
            <person name="Mayilraj S."/>
        </authorList>
    </citation>
    <scope>NUCLEOTIDE SEQUENCE [LARGE SCALE GENOMIC DNA]</scope>
    <source>
        <strain evidence="13 14">DSM 44594</strain>
    </source>
</reference>
<dbReference type="PANTHER" id="PTHR28037:SF1">
    <property type="entry name" value="ALCOHOL O-ACETYLTRANSFERASE 1-RELATED"/>
    <property type="match status" value="1"/>
</dbReference>
<dbReference type="InterPro" id="IPR031641">
    <property type="entry name" value="PapA_C"/>
</dbReference>
<dbReference type="InterPro" id="IPR023213">
    <property type="entry name" value="CAT-like_dom_sf"/>
</dbReference>
<comment type="similarity">
    <text evidence="4">Belongs to the acyltransferase PapA5 family.</text>
</comment>
<evidence type="ECO:0000256" key="11">
    <source>
        <dbReference type="ARBA" id="ARBA00033407"/>
    </source>
</evidence>
<evidence type="ECO:0000256" key="2">
    <source>
        <dbReference type="ARBA" id="ARBA00000625"/>
    </source>
</evidence>
<evidence type="ECO:0000259" key="12">
    <source>
        <dbReference type="Pfam" id="PF16911"/>
    </source>
</evidence>
<dbReference type="Gene3D" id="3.30.559.10">
    <property type="entry name" value="Chloramphenicol acetyltransferase-like domain"/>
    <property type="match status" value="1"/>
</dbReference>
<evidence type="ECO:0000256" key="8">
    <source>
        <dbReference type="ARBA" id="ARBA00023315"/>
    </source>
</evidence>
<dbReference type="InterPro" id="IPR052058">
    <property type="entry name" value="Alcohol_O-acetyltransferase"/>
</dbReference>
<evidence type="ECO:0000256" key="4">
    <source>
        <dbReference type="ARBA" id="ARBA00006558"/>
    </source>
</evidence>
<dbReference type="GO" id="GO:0016746">
    <property type="term" value="F:acyltransferase activity"/>
    <property type="evidence" value="ECO:0007669"/>
    <property type="project" value="UniProtKB-KW"/>
</dbReference>
<evidence type="ECO:0000313" key="13">
    <source>
        <dbReference type="EMBL" id="EME51761.1"/>
    </source>
</evidence>
<dbReference type="PATRIC" id="fig|1284240.4.peg.7406"/>
<dbReference type="Proteomes" id="UP000054226">
    <property type="component" value="Unassembled WGS sequence"/>
</dbReference>
<keyword evidence="14" id="KW-1185">Reference proteome</keyword>
<feature type="domain" description="Phthiocerol/phthiodiolone dimycocerosyl transferase C-terminal" evidence="12">
    <location>
        <begin position="189"/>
        <end position="368"/>
    </location>
</feature>
<dbReference type="OrthoDB" id="3318646at2"/>
<keyword evidence="8" id="KW-0012">Acyltransferase</keyword>
<comment type="catalytic activity">
    <reaction evidence="1">
        <text>2 a mycocerosyl-[mycocerosic acid synthase] + a phthiocerol = a dimycocerosyl phthiocerol + 2 holo-[mycocerosic acid synthase].</text>
        <dbReference type="EC" id="2.3.1.282"/>
    </reaction>
</comment>
<evidence type="ECO:0000256" key="5">
    <source>
        <dbReference type="ARBA" id="ARBA00012866"/>
    </source>
</evidence>
<gene>
    <name evidence="13" type="ORF">H074_36299</name>
</gene>
<evidence type="ECO:0000256" key="9">
    <source>
        <dbReference type="ARBA" id="ARBA00030465"/>
    </source>
</evidence>
<evidence type="ECO:0000313" key="14">
    <source>
        <dbReference type="Proteomes" id="UP000054226"/>
    </source>
</evidence>
<name>M2WSM1_9PSEU</name>